<organism evidence="1 2">
    <name type="scientific">Parelaphostrongylus tenuis</name>
    <name type="common">Meningeal worm</name>
    <dbReference type="NCBI Taxonomy" id="148309"/>
    <lineage>
        <taxon>Eukaryota</taxon>
        <taxon>Metazoa</taxon>
        <taxon>Ecdysozoa</taxon>
        <taxon>Nematoda</taxon>
        <taxon>Chromadorea</taxon>
        <taxon>Rhabditida</taxon>
        <taxon>Rhabditina</taxon>
        <taxon>Rhabditomorpha</taxon>
        <taxon>Strongyloidea</taxon>
        <taxon>Metastrongylidae</taxon>
        <taxon>Parelaphostrongylus</taxon>
    </lineage>
</organism>
<dbReference type="AlphaFoldDB" id="A0AAD5RAA8"/>
<name>A0AAD5RAA8_PARTN</name>
<proteinExistence type="predicted"/>
<dbReference type="Proteomes" id="UP001196413">
    <property type="component" value="Unassembled WGS sequence"/>
</dbReference>
<reference evidence="1" key="1">
    <citation type="submission" date="2021-06" db="EMBL/GenBank/DDBJ databases">
        <title>Parelaphostrongylus tenuis whole genome reference sequence.</title>
        <authorList>
            <person name="Garwood T.J."/>
            <person name="Larsen P.A."/>
            <person name="Fountain-Jones N.M."/>
            <person name="Garbe J.R."/>
            <person name="Macchietto M.G."/>
            <person name="Kania S.A."/>
            <person name="Gerhold R.W."/>
            <person name="Richards J.E."/>
            <person name="Wolf T.M."/>
        </authorList>
    </citation>
    <scope>NUCLEOTIDE SEQUENCE</scope>
    <source>
        <strain evidence="1">MNPRO001-30</strain>
        <tissue evidence="1">Meninges</tissue>
    </source>
</reference>
<sequence>MYRKNAHVVLPASSSASPQYGVAEIAEDLRGHVENLILDGALPSPIISLCCADRKCFECYVACETVVERKIGRVLSGDDFLALTAYMGSTPAPYEYDDKTQSYQKCLEENKYFSRDEYMNTSTDSMMKRLYQSWRLLVPPQAVSDRPITKKKISFMRTVKKLSVRNCAANTHEKCVGYRDHYSSLYQEFSLFVYPQESSELGVPMFRLPLSNGTALTRIFHLYLYNKNESTLSDIALLEMVDPSLTSICDHKKLSTSGFCHEIDANGTTYWARGTLFYDIGLQSKCTIKAAVSVRVLAVNPEIKNHEIIRCTQTIAKWLEIMGLEKNGFRVIC</sequence>
<gene>
    <name evidence="1" type="ORF">KIN20_034845</name>
</gene>
<comment type="caution">
    <text evidence="1">The sequence shown here is derived from an EMBL/GenBank/DDBJ whole genome shotgun (WGS) entry which is preliminary data.</text>
</comment>
<evidence type="ECO:0000313" key="2">
    <source>
        <dbReference type="Proteomes" id="UP001196413"/>
    </source>
</evidence>
<keyword evidence="2" id="KW-1185">Reference proteome</keyword>
<evidence type="ECO:0000313" key="1">
    <source>
        <dbReference type="EMBL" id="KAJ1372643.1"/>
    </source>
</evidence>
<accession>A0AAD5RAA8</accession>
<protein>
    <submittedName>
        <fullName evidence="1">Uncharacterized protein</fullName>
    </submittedName>
</protein>
<dbReference type="EMBL" id="JAHQIW010007165">
    <property type="protein sequence ID" value="KAJ1372643.1"/>
    <property type="molecule type" value="Genomic_DNA"/>
</dbReference>